<feature type="compositionally biased region" description="Basic residues" evidence="6">
    <location>
        <begin position="1282"/>
        <end position="1306"/>
    </location>
</feature>
<dbReference type="InterPro" id="IPR039509">
    <property type="entry name" value="SPATA31"/>
</dbReference>
<feature type="compositionally biased region" description="Low complexity" evidence="6">
    <location>
        <begin position="1248"/>
        <end position="1258"/>
    </location>
</feature>
<feature type="domain" description="SPATA31-like" evidence="9">
    <location>
        <begin position="70"/>
        <end position="148"/>
    </location>
</feature>
<comment type="similarity">
    <text evidence="5">Belongs to the SPATA31 family.</text>
</comment>
<dbReference type="InterPro" id="IPR027970">
    <property type="entry name" value="SPATA31-like"/>
</dbReference>
<comment type="subcellular location">
    <subcellularLocation>
        <location evidence="1">Membrane</location>
        <topology evidence="1">Single-pass membrane protein</topology>
    </subcellularLocation>
</comment>
<feature type="region of interest" description="Disordered" evidence="6">
    <location>
        <begin position="53"/>
        <end position="77"/>
    </location>
</feature>
<dbReference type="Pfam" id="PF14650">
    <property type="entry name" value="FAM75"/>
    <property type="match status" value="2"/>
</dbReference>
<evidence type="ECO:0000256" key="5">
    <source>
        <dbReference type="ARBA" id="ARBA00035009"/>
    </source>
</evidence>
<keyword evidence="3 7" id="KW-1133">Transmembrane helix</keyword>
<evidence type="ECO:0000256" key="7">
    <source>
        <dbReference type="SAM" id="Phobius"/>
    </source>
</evidence>
<feature type="transmembrane region" description="Helical" evidence="7">
    <location>
        <begin position="21"/>
        <end position="46"/>
    </location>
</feature>
<feature type="compositionally biased region" description="Basic residues" evidence="6">
    <location>
        <begin position="68"/>
        <end position="77"/>
    </location>
</feature>
<feature type="region of interest" description="Disordered" evidence="6">
    <location>
        <begin position="1227"/>
        <end position="1321"/>
    </location>
</feature>
<reference evidence="10" key="1">
    <citation type="journal article" date="2022" name="J. Hered.">
        <title>A De Novo Chromosome-Level Genome Assembly of the White-Tailed Deer, Odocoileus Virginianus.</title>
        <authorList>
            <person name="London E.W."/>
            <person name="Roca A.L."/>
            <person name="Novakofski J.E."/>
            <person name="Mateus-Pinilla N.E."/>
        </authorList>
    </citation>
    <scope>NUCLEOTIDE SEQUENCE [LARGE SCALE GENOMIC DNA]</scope>
</reference>
<evidence type="ECO:0000256" key="6">
    <source>
        <dbReference type="SAM" id="MobiDB-lite"/>
    </source>
</evidence>
<evidence type="ECO:0000313" key="10">
    <source>
        <dbReference type="Proteomes" id="UP001652640"/>
    </source>
</evidence>
<feature type="region of interest" description="Disordered" evidence="6">
    <location>
        <begin position="1356"/>
        <end position="1386"/>
    </location>
</feature>
<name>A0ABM4HIY1_ODOVR</name>
<evidence type="ECO:0000256" key="2">
    <source>
        <dbReference type="ARBA" id="ARBA00022692"/>
    </source>
</evidence>
<feature type="compositionally biased region" description="Polar residues" evidence="6">
    <location>
        <begin position="775"/>
        <end position="788"/>
    </location>
</feature>
<keyword evidence="10" id="KW-1185">Reference proteome</keyword>
<dbReference type="Proteomes" id="UP001652640">
    <property type="component" value="Chromosome 31"/>
</dbReference>
<evidence type="ECO:0000313" key="11">
    <source>
        <dbReference type="RefSeq" id="XP_070315524.1"/>
    </source>
</evidence>
<feature type="compositionally biased region" description="Low complexity" evidence="6">
    <location>
        <begin position="169"/>
        <end position="181"/>
    </location>
</feature>
<gene>
    <name evidence="11" type="primary">LOC139032425</name>
</gene>
<evidence type="ECO:0000256" key="3">
    <source>
        <dbReference type="ARBA" id="ARBA00022989"/>
    </source>
</evidence>
<accession>A0ABM4HIY1</accession>
<dbReference type="RefSeq" id="XP_070315524.1">
    <property type="nucleotide sequence ID" value="XM_070459423.1"/>
</dbReference>
<feature type="region of interest" description="Disordered" evidence="6">
    <location>
        <begin position="1057"/>
        <end position="1083"/>
    </location>
</feature>
<organism evidence="10 11">
    <name type="scientific">Odocoileus virginianus</name>
    <name type="common">White-tailed deer</name>
    <dbReference type="NCBI Taxonomy" id="9874"/>
    <lineage>
        <taxon>Eukaryota</taxon>
        <taxon>Metazoa</taxon>
        <taxon>Chordata</taxon>
        <taxon>Craniata</taxon>
        <taxon>Vertebrata</taxon>
        <taxon>Euteleostomi</taxon>
        <taxon>Mammalia</taxon>
        <taxon>Eutheria</taxon>
        <taxon>Laurasiatheria</taxon>
        <taxon>Artiodactyla</taxon>
        <taxon>Ruminantia</taxon>
        <taxon>Pecora</taxon>
        <taxon>Cervidae</taxon>
        <taxon>Odocoileinae</taxon>
        <taxon>Odocoileus</taxon>
    </lineage>
</organism>
<dbReference type="Pfam" id="PF15371">
    <property type="entry name" value="DUF4599"/>
    <property type="match status" value="1"/>
</dbReference>
<sequence>MMENSPFSLKSTFDIWLNSSSTYWVTDTILAFLFGLGLFFLFLPYLENNPSFPPPRKHGDIKPQMEPRRRRRSRKKNGALKACRDCLKELEEIRGLTSLLQPHVGRFPEKGKFHQLTSQDPLGKVCKAAPAGAHQPCREETAPTVSPAPLTEQPLPQASTRSSDSIPASFSVHSDSSSRVSQIPEPFLPLDRLSPQPLAVSPAPPCSPDAVACPAPPTASSVPQPPVAMLSLSQGESMALPLGTISHRSSPPSPWRPAISDLVHSSCPLSALSWWQGAENTWSSSTVTHFESQQEHLSSHLAEASFWGDPTDRQVEAGSLSFVNPDAQKLLEILITKRVELKFWKKKGKKVEAGFWIIKGKPEQLLCPEKAPYPGTLGDRLEKTCSHLFWGLPFLHSESLVATVTVPGSSLELHPILVNECSKIKPLQIPAKVTSRLSLTQPLTSTVAQARPKPLIPTMAQFQPPPQGHMETQAQPLHLTSVLPQYQPQPRVYLETQTQPLPLTPTMPHCQAQTRAHIQTRAQPQPLSTTVPQCQPSPRAHMETQTRRLPLTPAMPHCQAQSRAHIQTRVQPQPLSTTVPQCQPSPRAHMETQTQRLPLTPIMPQCQPSPRFQLETTAHISPSLPSQPSSSKPQTRYGEVSYATVQSKGQTSVPNAIQNLEHHFLIKQLESGKIIPSLVKRYQHVFSQVIPNRSQESRPSQAHISVTTPFGDLISPEVRGNLEHHLSERFIQQQSDLPCRIQASQKVMQPQGKFSKLSQVQAKKGPSIPSAVLGKSSQDAQKMGSRSSARIPPERDLCQDIEQSVGKILKDLYMTSANTTVKVPGVKAEPQRDLIPDRKHPEDLGVFMGMNIKQIQESPIPVGVHCLRLTANHVVDLSGESNAYQETENLDSSQGGEASTNTFHESRVLNPDVQQDLETYILKFRVKHMWGLVLKVLKFIFCLKLRKPHCIPLPRSTLKATCESGDHSKAQSTEVFGKPPQPQAGERMITAEAASPVETAFPTLSWASEETQGVMGGPLPGGILKPSEIPLTSHGDKPPPQTPMYNFVGRIWHNENTMGADKGSLEPWSSPSPAMASNEPQQKAGRWAFPDAYSSVSVVELDERPQSSVGQEATEEDSGWKSTFESCLLIKSQSDSMDLRGSQSPKSNKCFSLNTKSVASSLEDLRLGAQLHKLERQGFTDKQKQAQGQATDGLLQDCETGATSTLLKNGRSDMFIAANNLPSQESLSCSQTLSSGGTTNSQALYDVSSTGGSSQGQQEALRWQPQRMCQSKKFVPTDGRGNYRRSKLGQRKRLAKRRAYQARRMNHSGQEKESAESLRSKAHQFALKKGQLPIESHFRKWMKQLLQWIFPNKSKRPEEHLQQGQPAAATTGYSSHYSSYQTQEPVKSRLITDSRTAEAQVLMTAVGKIIKEKMVFHYRPHASELNWCQGELRAPLGPCYCYHRFSSYQEQRRMVGGTSCRHQAAPVGHSCSKNSEWISARGTKWAALPREPGPPLGRACQHRSRMTSVSSHSLHCPRHCLFQK</sequence>
<feature type="domain" description="SPATA31" evidence="8">
    <location>
        <begin position="578"/>
        <end position="866"/>
    </location>
</feature>
<protein>
    <submittedName>
        <fullName evidence="11">Spermatogenesis-associated protein 31E1-like</fullName>
    </submittedName>
</protein>
<feature type="compositionally biased region" description="Basic and acidic residues" evidence="6">
    <location>
        <begin position="1309"/>
        <end position="1319"/>
    </location>
</feature>
<dbReference type="GeneID" id="139032425"/>
<feature type="region of interest" description="Disordered" evidence="6">
    <location>
        <begin position="134"/>
        <end position="182"/>
    </location>
</feature>
<evidence type="ECO:0000259" key="8">
    <source>
        <dbReference type="Pfam" id="PF14650"/>
    </source>
</evidence>
<proteinExistence type="inferred from homology"/>
<feature type="compositionally biased region" description="Polar residues" evidence="6">
    <location>
        <begin position="886"/>
        <end position="903"/>
    </location>
</feature>
<reference evidence="11" key="2">
    <citation type="submission" date="2025-08" db="UniProtKB">
        <authorList>
            <consortium name="RefSeq"/>
        </authorList>
    </citation>
    <scope>IDENTIFICATION</scope>
    <source>
        <tissue evidence="11">Tongue muscle</tissue>
    </source>
</reference>
<dbReference type="PANTHER" id="PTHR21859">
    <property type="entry name" value="ACROSOME-SPECIFIC PROTEIN"/>
    <property type="match status" value="1"/>
</dbReference>
<keyword evidence="2 7" id="KW-0812">Transmembrane</keyword>
<feature type="region of interest" description="Disordered" evidence="6">
    <location>
        <begin position="750"/>
        <end position="792"/>
    </location>
</feature>
<feature type="compositionally biased region" description="Polar residues" evidence="6">
    <location>
        <begin position="154"/>
        <end position="168"/>
    </location>
</feature>
<evidence type="ECO:0000256" key="1">
    <source>
        <dbReference type="ARBA" id="ARBA00004167"/>
    </source>
</evidence>
<evidence type="ECO:0000259" key="9">
    <source>
        <dbReference type="Pfam" id="PF15371"/>
    </source>
</evidence>
<feature type="compositionally biased region" description="Polar residues" evidence="6">
    <location>
        <begin position="1371"/>
        <end position="1385"/>
    </location>
</feature>
<keyword evidence="4 7" id="KW-0472">Membrane</keyword>
<feature type="region of interest" description="Disordered" evidence="6">
    <location>
        <begin position="886"/>
        <end position="907"/>
    </location>
</feature>
<feature type="compositionally biased region" description="Basic and acidic residues" evidence="6">
    <location>
        <begin position="57"/>
        <end position="67"/>
    </location>
</feature>
<dbReference type="PANTHER" id="PTHR21859:SF56">
    <property type="entry name" value="SPATA31 DOMAIN-CONTAINING PROTEIN"/>
    <property type="match status" value="1"/>
</dbReference>
<feature type="compositionally biased region" description="Polar residues" evidence="6">
    <location>
        <begin position="1227"/>
        <end position="1243"/>
    </location>
</feature>
<feature type="domain" description="SPATA31" evidence="8">
    <location>
        <begin position="370"/>
        <end position="491"/>
    </location>
</feature>
<evidence type="ECO:0000256" key="4">
    <source>
        <dbReference type="ARBA" id="ARBA00023136"/>
    </source>
</evidence>